<accession>A0AAN8IYJ0</accession>
<dbReference type="Proteomes" id="UP001331761">
    <property type="component" value="Unassembled WGS sequence"/>
</dbReference>
<comment type="caution">
    <text evidence="1">The sequence shown here is derived from an EMBL/GenBank/DDBJ whole genome shotgun (WGS) entry which is preliminary data.</text>
</comment>
<name>A0AAN8IYJ0_TRICO</name>
<proteinExistence type="predicted"/>
<gene>
    <name evidence="1" type="ORF">GCK32_020003</name>
</gene>
<organism evidence="1 2">
    <name type="scientific">Trichostrongylus colubriformis</name>
    <name type="common">Black scour worm</name>
    <dbReference type="NCBI Taxonomy" id="6319"/>
    <lineage>
        <taxon>Eukaryota</taxon>
        <taxon>Metazoa</taxon>
        <taxon>Ecdysozoa</taxon>
        <taxon>Nematoda</taxon>
        <taxon>Chromadorea</taxon>
        <taxon>Rhabditida</taxon>
        <taxon>Rhabditina</taxon>
        <taxon>Rhabditomorpha</taxon>
        <taxon>Strongyloidea</taxon>
        <taxon>Trichostrongylidae</taxon>
        <taxon>Trichostrongylus</taxon>
    </lineage>
</organism>
<keyword evidence="2" id="KW-1185">Reference proteome</keyword>
<protein>
    <submittedName>
        <fullName evidence="1">Uncharacterized protein</fullName>
    </submittedName>
</protein>
<evidence type="ECO:0000313" key="1">
    <source>
        <dbReference type="EMBL" id="KAK5986237.1"/>
    </source>
</evidence>
<sequence>MKTRTGQAFADFSTASTPSAKLISNLWTIFQPRSELQLNHFVRTVRGSAFVLSTSRLTRDAHSILLNIRLNYSRFAKENNAACGSS</sequence>
<reference evidence="1 2" key="1">
    <citation type="submission" date="2019-10" db="EMBL/GenBank/DDBJ databases">
        <title>Assembly and Annotation for the nematode Trichostrongylus colubriformis.</title>
        <authorList>
            <person name="Martin J."/>
        </authorList>
    </citation>
    <scope>NUCLEOTIDE SEQUENCE [LARGE SCALE GENOMIC DNA]</scope>
    <source>
        <strain evidence="1">G859</strain>
        <tissue evidence="1">Whole worm</tissue>
    </source>
</reference>
<evidence type="ECO:0000313" key="2">
    <source>
        <dbReference type="Proteomes" id="UP001331761"/>
    </source>
</evidence>
<dbReference type="EMBL" id="WIXE01000860">
    <property type="protein sequence ID" value="KAK5986237.1"/>
    <property type="molecule type" value="Genomic_DNA"/>
</dbReference>
<dbReference type="AlphaFoldDB" id="A0AAN8IYJ0"/>